<dbReference type="InterPro" id="IPR000383">
    <property type="entry name" value="Xaa-Pro-like_dom"/>
</dbReference>
<dbReference type="InterPro" id="IPR008252">
    <property type="entry name" value="Pept_S15_Xpro"/>
</dbReference>
<evidence type="ECO:0000256" key="5">
    <source>
        <dbReference type="ARBA" id="ARBA00012463"/>
    </source>
</evidence>
<dbReference type="RefSeq" id="WP_061827169.1">
    <property type="nucleotide sequence ID" value="NZ_CAKMCP010000001.1"/>
</dbReference>
<comment type="catalytic activity">
    <reaction evidence="1">
        <text>Hydrolyzes Xaa-Pro-|- bonds to release unblocked, N-terminal dipeptides from substrates including Ala-Pro-|-p-nitroanilide and (sequentially) Tyr-Pro-|-Phe-Pro-|-Gly-Pro-|-Ile.</text>
        <dbReference type="EC" id="3.4.14.11"/>
    </reaction>
</comment>
<evidence type="ECO:0000313" key="16">
    <source>
        <dbReference type="EMBL" id="SPE21147.1"/>
    </source>
</evidence>
<dbReference type="InterPro" id="IPR013736">
    <property type="entry name" value="Xaa-Pro_dipept_C"/>
</dbReference>
<evidence type="ECO:0000256" key="1">
    <source>
        <dbReference type="ARBA" id="ARBA00000123"/>
    </source>
</evidence>
<dbReference type="InterPro" id="IPR015251">
    <property type="entry name" value="PepX_N_dom"/>
</dbReference>
<keyword evidence="10" id="KW-0720">Serine protease</keyword>
<evidence type="ECO:0000256" key="2">
    <source>
        <dbReference type="ARBA" id="ARBA00003997"/>
    </source>
</evidence>
<comment type="similarity">
    <text evidence="3">Belongs to the peptidase S15 family.</text>
</comment>
<dbReference type="Gene3D" id="1.10.246.70">
    <property type="match status" value="1"/>
</dbReference>
<dbReference type="SMART" id="SM00939">
    <property type="entry name" value="PepX_C"/>
    <property type="match status" value="1"/>
</dbReference>
<name>A0AAE8LW14_LATSK</name>
<evidence type="ECO:0000313" key="17">
    <source>
        <dbReference type="Proteomes" id="UP000239650"/>
    </source>
</evidence>
<evidence type="ECO:0000256" key="7">
    <source>
        <dbReference type="ARBA" id="ARBA00022438"/>
    </source>
</evidence>
<dbReference type="SMART" id="SM00940">
    <property type="entry name" value="PepX_N"/>
    <property type="match status" value="1"/>
</dbReference>
<feature type="domain" description="Xaa-Pro dipeptidyl-peptidase C-terminal" evidence="14">
    <location>
        <begin position="538"/>
        <end position="798"/>
    </location>
</feature>
<evidence type="ECO:0000256" key="10">
    <source>
        <dbReference type="ARBA" id="ARBA00022825"/>
    </source>
</evidence>
<dbReference type="EC" id="3.4.14.11" evidence="5"/>
<dbReference type="Pfam" id="PF02129">
    <property type="entry name" value="Peptidase_S15"/>
    <property type="match status" value="1"/>
</dbReference>
<evidence type="ECO:0000256" key="11">
    <source>
        <dbReference type="ARBA" id="ARBA00030045"/>
    </source>
</evidence>
<evidence type="ECO:0000256" key="8">
    <source>
        <dbReference type="ARBA" id="ARBA00022670"/>
    </source>
</evidence>
<dbReference type="AlphaFoldDB" id="A0AAE8LW14"/>
<dbReference type="GO" id="GO:0008236">
    <property type="term" value="F:serine-type peptidase activity"/>
    <property type="evidence" value="ECO:0007669"/>
    <property type="project" value="UniProtKB-KW"/>
</dbReference>
<evidence type="ECO:0000256" key="6">
    <source>
        <dbReference type="ARBA" id="ARBA00014682"/>
    </source>
</evidence>
<feature type="domain" description="X-Prolyl dipeptidyl aminopeptidase PepX N-terminal" evidence="15">
    <location>
        <begin position="1"/>
        <end position="157"/>
    </location>
</feature>
<keyword evidence="7" id="KW-0031">Aminopeptidase</keyword>
<keyword evidence="9 16" id="KW-0378">Hydrolase</keyword>
<gene>
    <name evidence="16" type="primary">pepX</name>
    <name evidence="16" type="ORF">LAS9267_01137</name>
</gene>
<dbReference type="NCBIfam" id="NF003781">
    <property type="entry name" value="PRK05371.1-2"/>
    <property type="match status" value="1"/>
</dbReference>
<evidence type="ECO:0000256" key="12">
    <source>
        <dbReference type="ARBA" id="ARBA00031951"/>
    </source>
</evidence>
<proteinExistence type="inferred from homology"/>
<sequence>MKLNQFARLTTTYSEQIKALQRIKLLDEGYEALSVQALAQQIFARFFPEAHSKTAQNEQMQKIQATASLNLADYLAGISTSFDQRTFYNIALQLLGFKVTTDFQFNHPRRFMAKVGIPYVDQPVLTQELFLEAVYLLLTTRSQNGLLYLDCLANRGFFAHWQKATAPEFLIFNGKTQPVFDTQHFIREVVYVESSLDTDLDGHLDLLETTIFRPKETEKGLRVPALYTASPYYKGTNDVDADLHNVDVPIQAKAAIQPNLADLKTGTNQSVPAAREPLGETTEPELEAADDSNYLLNDYFLARGFATVYAGGIGTRGSDGMRTCGSPEETASTTAIIEWLAGNRRAYTNKTDRIEIKAWWCNQKVAMTGKSYLGTLATAAATTGVEGLKTVIAEAAISSWYDYYRENGLVVAPVDCQGEDADVLAKLCQTRQMDAADHAKSGALFEEQLSALREGQDRITGNYNAFWAERNYRDNVQKINCDVVLVHGLNDWNVKLQNAGALWDDLRQLPIEKKLFLHQGQHIYMNNIQSIDFTDMMNLWLSYQLLDIDNHAPEILPTVTIQDNTQEATWHTQDDWLNPKNPRQTYFLNDPEHLGLDQTPTTPVADFSDDGVAMFKKQHLSEADWQDQLLAPQSDFTQNRLLLLSQAQSKQLVIDGRVQLKTKVAVNTDRGLLSVMLVDYGLFSRLGTTPAILAAKGQQLGYHWRYDDLKEFKLGALSPYQLITKGHLNLQNRHNSYQTETVDAGTFYEVQLDLQPTHYHLAAGHQLGLVIYATDMGMTLREEQQNQYQVDLGASRLVIPTLD</sequence>
<dbReference type="GO" id="GO:0004177">
    <property type="term" value="F:aminopeptidase activity"/>
    <property type="evidence" value="ECO:0007669"/>
    <property type="project" value="UniProtKB-KW"/>
</dbReference>
<dbReference type="GO" id="GO:0006508">
    <property type="term" value="P:proteolysis"/>
    <property type="evidence" value="ECO:0007669"/>
    <property type="project" value="UniProtKB-KW"/>
</dbReference>
<comment type="caution">
    <text evidence="16">The sequence shown here is derived from an EMBL/GenBank/DDBJ whole genome shotgun (WGS) entry which is preliminary data.</text>
</comment>
<dbReference type="InterPro" id="IPR029058">
    <property type="entry name" value="AB_hydrolase_fold"/>
</dbReference>
<dbReference type="GO" id="GO:0008239">
    <property type="term" value="F:dipeptidyl-peptidase activity"/>
    <property type="evidence" value="ECO:0007669"/>
    <property type="project" value="UniProtKB-EC"/>
</dbReference>
<dbReference type="PRINTS" id="PR00923">
    <property type="entry name" value="LACTOPTASE"/>
</dbReference>
<dbReference type="Gene3D" id="3.40.50.1820">
    <property type="entry name" value="alpha/beta hydrolase"/>
    <property type="match status" value="1"/>
</dbReference>
<dbReference type="SUPFAM" id="SSF81761">
    <property type="entry name" value="X-Prolyl dipeptidyl aminopeptidase PepX, N-terminal domain"/>
    <property type="match status" value="1"/>
</dbReference>
<keyword evidence="8" id="KW-0645">Protease</keyword>
<organism evidence="16 17">
    <name type="scientific">Latilactobacillus sakei</name>
    <name type="common">Lactobacillus sakei</name>
    <dbReference type="NCBI Taxonomy" id="1599"/>
    <lineage>
        <taxon>Bacteria</taxon>
        <taxon>Bacillati</taxon>
        <taxon>Bacillota</taxon>
        <taxon>Bacilli</taxon>
        <taxon>Lactobacillales</taxon>
        <taxon>Lactobacillaceae</taxon>
        <taxon>Latilactobacillus</taxon>
    </lineage>
</organism>
<evidence type="ECO:0000259" key="14">
    <source>
        <dbReference type="SMART" id="SM00939"/>
    </source>
</evidence>
<dbReference type="Pfam" id="PF08530">
    <property type="entry name" value="PepX_C"/>
    <property type="match status" value="1"/>
</dbReference>
<dbReference type="Proteomes" id="UP000239650">
    <property type="component" value="Unassembled WGS sequence"/>
</dbReference>
<dbReference type="Gene3D" id="2.60.120.260">
    <property type="entry name" value="Galactose-binding domain-like"/>
    <property type="match status" value="1"/>
</dbReference>
<dbReference type="InterPro" id="IPR008979">
    <property type="entry name" value="Galactose-bd-like_sf"/>
</dbReference>
<dbReference type="SUPFAM" id="SSF53474">
    <property type="entry name" value="alpha/beta-Hydrolases"/>
    <property type="match status" value="1"/>
</dbReference>
<feature type="region of interest" description="Disordered" evidence="13">
    <location>
        <begin position="265"/>
        <end position="284"/>
    </location>
</feature>
<dbReference type="SUPFAM" id="SSF49785">
    <property type="entry name" value="Galactose-binding domain-like"/>
    <property type="match status" value="1"/>
</dbReference>
<evidence type="ECO:0000256" key="3">
    <source>
        <dbReference type="ARBA" id="ARBA00010819"/>
    </source>
</evidence>
<accession>A0AAE8LW14</accession>
<evidence type="ECO:0000256" key="13">
    <source>
        <dbReference type="SAM" id="MobiDB-lite"/>
    </source>
</evidence>
<evidence type="ECO:0000256" key="4">
    <source>
        <dbReference type="ARBA" id="ARBA00011738"/>
    </source>
</evidence>
<dbReference type="InterPro" id="IPR036313">
    <property type="entry name" value="PepX_N_dom_sf"/>
</dbReference>
<reference evidence="16 17" key="1">
    <citation type="submission" date="2018-02" db="EMBL/GenBank/DDBJ databases">
        <authorList>
            <person name="Rodrigo-Torres L."/>
            <person name="Arahal R. D."/>
            <person name="Lucena T."/>
        </authorList>
    </citation>
    <scope>NUCLEOTIDE SEQUENCE [LARGE SCALE GENOMIC DNA]</scope>
    <source>
        <strain evidence="16 17">CECT 9267</strain>
    </source>
</reference>
<evidence type="ECO:0000256" key="9">
    <source>
        <dbReference type="ARBA" id="ARBA00022801"/>
    </source>
</evidence>
<dbReference type="Pfam" id="PF09168">
    <property type="entry name" value="PepX_N"/>
    <property type="match status" value="1"/>
</dbReference>
<comment type="subunit">
    <text evidence="4">Homodimer.</text>
</comment>
<comment type="function">
    <text evidence="2">Removes N-terminal dipeptides sequentially from polypeptides having unsubstituted N-termini provided that the penultimate residue is proline.</text>
</comment>
<dbReference type="EMBL" id="OKRC01000005">
    <property type="protein sequence ID" value="SPE21147.1"/>
    <property type="molecule type" value="Genomic_DNA"/>
</dbReference>
<evidence type="ECO:0000259" key="15">
    <source>
        <dbReference type="SMART" id="SM00940"/>
    </source>
</evidence>
<protein>
    <recommendedName>
        <fullName evidence="6">Xaa-Pro dipeptidyl-peptidase</fullName>
        <ecNumber evidence="5">3.4.14.11</ecNumber>
    </recommendedName>
    <alternativeName>
        <fullName evidence="12">X-Pro dipeptidyl-peptidase</fullName>
    </alternativeName>
    <alternativeName>
        <fullName evidence="11">X-prolyl-dipeptidyl aminopeptidase</fullName>
    </alternativeName>
</protein>